<organism evidence="1 2">
    <name type="scientific">Pandoravirus kuranda</name>
    <dbReference type="NCBI Taxonomy" id="3019033"/>
    <lineage>
        <taxon>Viruses</taxon>
        <taxon>Pandoravirus</taxon>
    </lineage>
</organism>
<evidence type="ECO:0008006" key="3">
    <source>
        <dbReference type="Google" id="ProtNLM"/>
    </source>
</evidence>
<reference evidence="1" key="1">
    <citation type="submission" date="2022-06" db="EMBL/GenBank/DDBJ databases">
        <authorList>
            <person name="Legendre M."/>
            <person name="Claverie J.-M."/>
            <person name="Alempic J.-M."/>
            <person name="Abergel C."/>
        </authorList>
    </citation>
    <scope>NUCLEOTIDE SEQUENCE</scope>
    <source>
        <strain evidence="1">Kuranda</strain>
    </source>
</reference>
<gene>
    <name evidence="1" type="ORF">pkur_cds_60</name>
</gene>
<evidence type="ECO:0000313" key="1">
    <source>
        <dbReference type="EMBL" id="WBR14235.1"/>
    </source>
</evidence>
<dbReference type="Gene3D" id="1.10.510.10">
    <property type="entry name" value="Transferase(Phosphotransferase) domain 1"/>
    <property type="match status" value="1"/>
</dbReference>
<protein>
    <recommendedName>
        <fullName evidence="3">Protein kinase domain-containing protein</fullName>
    </recommendedName>
</protein>
<dbReference type="Proteomes" id="UP001185135">
    <property type="component" value="Segment"/>
</dbReference>
<name>A0AA95J6C0_9VIRU</name>
<sequence>MERGVSSLDAAAPPTYVEAACARWDADARHTWPALHQRVGAYERATEALQGALRSCICPRANGGQGGACTRLLVLSRRIGSPSADAEVYETIIASRRPGQYGRLGSNTGPSADAVFSAALRAPDATRMAVKVLAVVSDDSAARNNSEMTIAQAASDLVRQGASPHFPLVYGTTYCDAVTYAPGSLLGAAARDYDLRQQVIDAAPPARRRQVRAIVRTTADLTAIADALEAYGLTIESLDPDRPLAAYLLVSEMAWGDLASLAARTDLTADQWFGIVRGVLMAVSVLQQHLSVVHNDLHFGNVLVALVATESDGGGGAAPTACTHMLLPLVHDFGRSYRVEVWLPDDRVRDAEKVVEGLLSQPRLPAAVRTAAEGLDSFIRSLHTRDYVMDQIVDAWAALALQGEGGTVLNGLDGEDAPRPRAWS</sequence>
<proteinExistence type="predicted"/>
<dbReference type="InterPro" id="IPR011009">
    <property type="entry name" value="Kinase-like_dom_sf"/>
</dbReference>
<evidence type="ECO:0000313" key="2">
    <source>
        <dbReference type="Proteomes" id="UP001185135"/>
    </source>
</evidence>
<accession>A0AA95J6C0</accession>
<dbReference type="EMBL" id="ON887157">
    <property type="protein sequence ID" value="WBR14235.1"/>
    <property type="molecule type" value="Genomic_DNA"/>
</dbReference>
<dbReference type="SUPFAM" id="SSF56112">
    <property type="entry name" value="Protein kinase-like (PK-like)"/>
    <property type="match status" value="1"/>
</dbReference>